<feature type="transmembrane region" description="Helical" evidence="6">
    <location>
        <begin position="42"/>
        <end position="63"/>
    </location>
</feature>
<name>A0A069PV43_9BURK</name>
<feature type="transmembrane region" description="Helical" evidence="6">
    <location>
        <begin position="148"/>
        <end position="173"/>
    </location>
</feature>
<dbReference type="GO" id="GO:0015171">
    <property type="term" value="F:amino acid transmembrane transporter activity"/>
    <property type="evidence" value="ECO:0007669"/>
    <property type="project" value="TreeGrafter"/>
</dbReference>
<proteinExistence type="predicted"/>
<evidence type="ECO:0000256" key="3">
    <source>
        <dbReference type="ARBA" id="ARBA00022692"/>
    </source>
</evidence>
<organism evidence="7 8">
    <name type="scientific">Caballeronia glathei</name>
    <dbReference type="NCBI Taxonomy" id="60547"/>
    <lineage>
        <taxon>Bacteria</taxon>
        <taxon>Pseudomonadati</taxon>
        <taxon>Pseudomonadota</taxon>
        <taxon>Betaproteobacteria</taxon>
        <taxon>Burkholderiales</taxon>
        <taxon>Burkholderiaceae</taxon>
        <taxon>Caballeronia</taxon>
    </lineage>
</organism>
<comment type="caution">
    <text evidence="7">The sequence shown here is derived from an EMBL/GenBank/DDBJ whole genome shotgun (WGS) entry which is preliminary data.</text>
</comment>
<dbReference type="GO" id="GO:0005886">
    <property type="term" value="C:plasma membrane"/>
    <property type="evidence" value="ECO:0007669"/>
    <property type="project" value="UniProtKB-SubCell"/>
</dbReference>
<accession>A0A069PV43</accession>
<dbReference type="InterPro" id="IPR001123">
    <property type="entry name" value="LeuE-type"/>
</dbReference>
<reference evidence="7 8" key="1">
    <citation type="submission" date="2014-03" db="EMBL/GenBank/DDBJ databases">
        <title>Draft Genome Sequences of Four Burkholderia Strains.</title>
        <authorList>
            <person name="Liu X.Y."/>
            <person name="Li C.X."/>
            <person name="Xu J.H."/>
        </authorList>
    </citation>
    <scope>NUCLEOTIDE SEQUENCE [LARGE SCALE GENOMIC DNA]</scope>
    <source>
        <strain evidence="7 8">DSM 50014</strain>
    </source>
</reference>
<protein>
    <submittedName>
        <fullName evidence="7">Lysine transporter LysE</fullName>
    </submittedName>
</protein>
<dbReference type="RefSeq" id="WP_035935381.1">
    <property type="nucleotide sequence ID" value="NZ_CADFFX010000002.1"/>
</dbReference>
<keyword evidence="2" id="KW-1003">Cell membrane</keyword>
<evidence type="ECO:0000256" key="2">
    <source>
        <dbReference type="ARBA" id="ARBA00022475"/>
    </source>
</evidence>
<evidence type="ECO:0000313" key="8">
    <source>
        <dbReference type="Proteomes" id="UP000027466"/>
    </source>
</evidence>
<feature type="transmembrane region" description="Helical" evidence="6">
    <location>
        <begin position="75"/>
        <end position="94"/>
    </location>
</feature>
<gene>
    <name evidence="7" type="ORF">BG61_19960</name>
</gene>
<dbReference type="STRING" id="60547.GCA_000751215_04464"/>
<evidence type="ECO:0000256" key="4">
    <source>
        <dbReference type="ARBA" id="ARBA00022989"/>
    </source>
</evidence>
<dbReference type="PANTHER" id="PTHR30086:SF21">
    <property type="entry name" value="TRANSPORT PROTEIN"/>
    <property type="match status" value="1"/>
</dbReference>
<evidence type="ECO:0000313" key="7">
    <source>
        <dbReference type="EMBL" id="KDR44332.1"/>
    </source>
</evidence>
<dbReference type="Proteomes" id="UP000027466">
    <property type="component" value="Unassembled WGS sequence"/>
</dbReference>
<comment type="subcellular location">
    <subcellularLocation>
        <location evidence="1">Cell membrane</location>
        <topology evidence="1">Multi-pass membrane protein</topology>
    </subcellularLocation>
</comment>
<dbReference type="PANTHER" id="PTHR30086">
    <property type="entry name" value="ARGININE EXPORTER PROTEIN ARGO"/>
    <property type="match status" value="1"/>
</dbReference>
<evidence type="ECO:0000256" key="1">
    <source>
        <dbReference type="ARBA" id="ARBA00004651"/>
    </source>
</evidence>
<feature type="transmembrane region" description="Helical" evidence="6">
    <location>
        <begin position="125"/>
        <end position="142"/>
    </location>
</feature>
<keyword evidence="8" id="KW-1185">Reference proteome</keyword>
<sequence length="211" mass="22393">MHHVYIERLLALSITYSVTCVVPGPDFVNVTSHALAARKSGMLAAAGVALGCSIWSTAAAFALDFLTTGLAPFNHIIKICGASYLAYLGLRAALRALGPNAARLKTTATEAGHWASFRRGFTTDMTNPTLIVFFGSLFATILPSDAPAWVRCAAICIVTLIAGIWHLAVAMLFSAQRTLSVYMKIRRPTDIALGIVLIGLGLRLSGCLEGV</sequence>
<keyword evidence="5 6" id="KW-0472">Membrane</keyword>
<keyword evidence="3 6" id="KW-0812">Transmembrane</keyword>
<dbReference type="AlphaFoldDB" id="A0A069PV43"/>
<dbReference type="EMBL" id="JFHC01000003">
    <property type="protein sequence ID" value="KDR44332.1"/>
    <property type="molecule type" value="Genomic_DNA"/>
</dbReference>
<dbReference type="Pfam" id="PF01810">
    <property type="entry name" value="LysE"/>
    <property type="match status" value="1"/>
</dbReference>
<keyword evidence="4 6" id="KW-1133">Transmembrane helix</keyword>
<evidence type="ECO:0000256" key="6">
    <source>
        <dbReference type="SAM" id="Phobius"/>
    </source>
</evidence>
<evidence type="ECO:0000256" key="5">
    <source>
        <dbReference type="ARBA" id="ARBA00023136"/>
    </source>
</evidence>